<evidence type="ECO:0000259" key="4">
    <source>
        <dbReference type="Pfam" id="PF14389"/>
    </source>
</evidence>
<proteinExistence type="predicted"/>
<protein>
    <recommendedName>
        <fullName evidence="7">Ternary complex factor MIP1 leucine-zipper domain-containing protein</fullName>
    </recommendedName>
</protein>
<evidence type="ECO:0000313" key="6">
    <source>
        <dbReference type="Proteomes" id="UP000275267"/>
    </source>
</evidence>
<dbReference type="Pfam" id="PF14389">
    <property type="entry name" value="Lzipper-MIP1"/>
    <property type="match status" value="1"/>
</dbReference>
<feature type="region of interest" description="Disordered" evidence="2">
    <location>
        <begin position="314"/>
        <end position="458"/>
    </location>
</feature>
<feature type="region of interest" description="Disordered" evidence="2">
    <location>
        <begin position="160"/>
        <end position="217"/>
    </location>
</feature>
<evidence type="ECO:0000256" key="1">
    <source>
        <dbReference type="SAM" id="Coils"/>
    </source>
</evidence>
<reference evidence="6" key="1">
    <citation type="journal article" date="2019" name="Nat. Commun.">
        <title>The genome of broomcorn millet.</title>
        <authorList>
            <person name="Zou C."/>
            <person name="Miki D."/>
            <person name="Li D."/>
            <person name="Tang Q."/>
            <person name="Xiao L."/>
            <person name="Rajput S."/>
            <person name="Deng P."/>
            <person name="Jia W."/>
            <person name="Huang R."/>
            <person name="Zhang M."/>
            <person name="Sun Y."/>
            <person name="Hu J."/>
            <person name="Fu X."/>
            <person name="Schnable P.S."/>
            <person name="Li F."/>
            <person name="Zhang H."/>
            <person name="Feng B."/>
            <person name="Zhu X."/>
            <person name="Liu R."/>
            <person name="Schnable J.C."/>
            <person name="Zhu J.-K."/>
            <person name="Zhang H."/>
        </authorList>
    </citation>
    <scope>NUCLEOTIDE SEQUENCE [LARGE SCALE GENOMIC DNA]</scope>
</reference>
<feature type="compositionally biased region" description="Low complexity" evidence="2">
    <location>
        <begin position="423"/>
        <end position="432"/>
    </location>
</feature>
<dbReference type="InterPro" id="IPR006869">
    <property type="entry name" value="DUF547"/>
</dbReference>
<name>A0A3L6TCK1_PANMI</name>
<feature type="region of interest" description="Disordered" evidence="2">
    <location>
        <begin position="1"/>
        <end position="30"/>
    </location>
</feature>
<feature type="compositionally biased region" description="Low complexity" evidence="2">
    <location>
        <begin position="492"/>
        <end position="506"/>
    </location>
</feature>
<comment type="caution">
    <text evidence="5">The sequence shown here is derived from an EMBL/GenBank/DDBJ whole genome shotgun (WGS) entry which is preliminary data.</text>
</comment>
<dbReference type="STRING" id="4540.A0A3L6TCK1"/>
<feature type="region of interest" description="Disordered" evidence="2">
    <location>
        <begin position="479"/>
        <end position="512"/>
    </location>
</feature>
<feature type="compositionally biased region" description="Polar residues" evidence="2">
    <location>
        <begin position="444"/>
        <end position="458"/>
    </location>
</feature>
<evidence type="ECO:0000256" key="2">
    <source>
        <dbReference type="SAM" id="MobiDB-lite"/>
    </source>
</evidence>
<dbReference type="InterPro" id="IPR025757">
    <property type="entry name" value="MIP1_Leuzipper"/>
</dbReference>
<feature type="compositionally biased region" description="Low complexity" evidence="2">
    <location>
        <begin position="384"/>
        <end position="400"/>
    </location>
</feature>
<organism evidence="5 6">
    <name type="scientific">Panicum miliaceum</name>
    <name type="common">Proso millet</name>
    <name type="synonym">Broomcorn millet</name>
    <dbReference type="NCBI Taxonomy" id="4540"/>
    <lineage>
        <taxon>Eukaryota</taxon>
        <taxon>Viridiplantae</taxon>
        <taxon>Streptophyta</taxon>
        <taxon>Embryophyta</taxon>
        <taxon>Tracheophyta</taxon>
        <taxon>Spermatophyta</taxon>
        <taxon>Magnoliopsida</taxon>
        <taxon>Liliopsida</taxon>
        <taxon>Poales</taxon>
        <taxon>Poaceae</taxon>
        <taxon>PACMAD clade</taxon>
        <taxon>Panicoideae</taxon>
        <taxon>Panicodae</taxon>
        <taxon>Paniceae</taxon>
        <taxon>Panicinae</taxon>
        <taxon>Panicum</taxon>
        <taxon>Panicum sect. Panicum</taxon>
    </lineage>
</organism>
<feature type="domain" description="Ternary complex factor MIP1 leucine-zipper" evidence="4">
    <location>
        <begin position="220"/>
        <end position="301"/>
    </location>
</feature>
<keyword evidence="1" id="KW-0175">Coiled coil</keyword>
<dbReference type="EMBL" id="PQIB02000002">
    <property type="protein sequence ID" value="RLN35979.1"/>
    <property type="molecule type" value="Genomic_DNA"/>
</dbReference>
<feature type="coiled-coil region" evidence="1">
    <location>
        <begin position="217"/>
        <end position="297"/>
    </location>
</feature>
<evidence type="ECO:0008006" key="7">
    <source>
        <dbReference type="Google" id="ProtNLM"/>
    </source>
</evidence>
<accession>A0A3L6TCK1</accession>
<dbReference type="Pfam" id="PF04784">
    <property type="entry name" value="DUF547"/>
    <property type="match status" value="1"/>
</dbReference>
<feature type="compositionally biased region" description="Basic and acidic residues" evidence="2">
    <location>
        <begin position="363"/>
        <end position="380"/>
    </location>
</feature>
<sequence length="789" mass="83682">MAGPGSPSAPPVFTTATATTPPLPAQQSTSSTGALNALTAAVYALQRQVDDISARLAALASRPSPSAQPPGLPGVGGIPAFPAAVPVVPESFSAPRVLPASSAPISFPQPASWMLPVFPRGTPGYNTAAFPTYFTTAPLPTAWPASAAIMVAPAATAATTNVTTTPRRRPPSCRSPPPAPCHHSSTARVMEKDPRKAATRVKGPAANAGTRGAMNRIQSRRERKLALQQDVDKLKKKLRHEENVHRALERAFTRPLGALPRLPPYLPSQTLALLAEVAVLEEEVVRLEEQVVNFRQGIYQEAIFSSSAKNAHLPGGEVPAPVQLIPSNPVPNSGVSPTAPRQGSDHPPGRPSPHNGVASGKQTPREPVPDSASHDDRPMAGKENQSCSNTSSTSRNCRQTPLQQKTPKPRASPAVAPDRRRATPAQTTSAAAPDRKRPADASASNCDKATSQDGSSVPNKLSEELLRCLLTIFSRMGSATGGGRGDEDRQAPSPSVSGSSESSGSEDAYPQDPYGILELGARDVGPYKRFHVVDAASFDRNALAGGGDGDAFHARRLKALLRRLSSVDLAGLSHQKKLAFWINVYNSCMMNAFLEQGIPTTPQMLVAMMPKATINVGGRAHSAMSIEHFILRLPYSVKQVREAGPVVAVTSAAAVNPDGAKGGGDDVTVRGAFGLEWPEPLVTFALSCGSWSSPAVRVYTAARVEEELEAAKREYLQAAVGVSSPGRLAVPKLLHWYLLDFAKDVGSLMDWVCLQLPAGLRQEAVRAVEGGRRVQVLPYEFRFRYLLAS</sequence>
<feature type="domain" description="DUF547" evidence="3">
    <location>
        <begin position="570"/>
        <end position="716"/>
    </location>
</feature>
<feature type="compositionally biased region" description="Low complexity" evidence="2">
    <location>
        <begin position="11"/>
        <end position="30"/>
    </location>
</feature>
<dbReference type="Proteomes" id="UP000275267">
    <property type="component" value="Unassembled WGS sequence"/>
</dbReference>
<dbReference type="PANTHER" id="PTHR46248:SF9">
    <property type="entry name" value="EXPRESSED PROTEIN"/>
    <property type="match status" value="1"/>
</dbReference>
<feature type="compositionally biased region" description="Low complexity" evidence="2">
    <location>
        <begin position="326"/>
        <end position="337"/>
    </location>
</feature>
<evidence type="ECO:0000259" key="3">
    <source>
        <dbReference type="Pfam" id="PF04784"/>
    </source>
</evidence>
<dbReference type="OrthoDB" id="418495at2759"/>
<dbReference type="AlphaFoldDB" id="A0A3L6TCK1"/>
<dbReference type="PANTHER" id="PTHR46248">
    <property type="entry name" value="EXPRESSED PROTEIN"/>
    <property type="match status" value="1"/>
</dbReference>
<evidence type="ECO:0000313" key="5">
    <source>
        <dbReference type="EMBL" id="RLN35979.1"/>
    </source>
</evidence>
<keyword evidence="6" id="KW-1185">Reference proteome</keyword>
<gene>
    <name evidence="5" type="ORF">C2845_PM03G00130</name>
</gene>